<dbReference type="Pfam" id="PF03990">
    <property type="entry name" value="DUF348"/>
    <property type="match status" value="2"/>
</dbReference>
<name>A0A8J6PKX3_9FIRM</name>
<dbReference type="InterPro" id="IPR010611">
    <property type="entry name" value="3D_dom"/>
</dbReference>
<accession>A0A8J6PKX3</accession>
<dbReference type="PANTHER" id="PTHR39160:SF4">
    <property type="entry name" value="RESUSCITATION-PROMOTING FACTOR RPFB"/>
    <property type="match status" value="1"/>
</dbReference>
<dbReference type="SMART" id="SM01208">
    <property type="entry name" value="G5"/>
    <property type="match status" value="1"/>
</dbReference>
<dbReference type="Pfam" id="PF07501">
    <property type="entry name" value="G5"/>
    <property type="match status" value="1"/>
</dbReference>
<dbReference type="GO" id="GO:0019867">
    <property type="term" value="C:outer membrane"/>
    <property type="evidence" value="ECO:0007669"/>
    <property type="project" value="InterPro"/>
</dbReference>
<proteinExistence type="predicted"/>
<feature type="transmembrane region" description="Helical" evidence="2">
    <location>
        <begin position="67"/>
        <end position="87"/>
    </location>
</feature>
<keyword evidence="2" id="KW-1133">Transmembrane helix</keyword>
<dbReference type="InterPro" id="IPR051933">
    <property type="entry name" value="Resuscitation_pf_RpfB"/>
</dbReference>
<dbReference type="InterPro" id="IPR007137">
    <property type="entry name" value="DUF348"/>
</dbReference>
<dbReference type="PANTHER" id="PTHR39160">
    <property type="entry name" value="CELL WALL-BINDING PROTEIN YOCH"/>
    <property type="match status" value="1"/>
</dbReference>
<keyword evidence="1" id="KW-0732">Signal</keyword>
<dbReference type="AlphaFoldDB" id="A0A8J6PKX3"/>
<evidence type="ECO:0000256" key="1">
    <source>
        <dbReference type="ARBA" id="ARBA00022729"/>
    </source>
</evidence>
<keyword evidence="2" id="KW-0812">Transmembrane</keyword>
<dbReference type="RefSeq" id="WP_187536702.1">
    <property type="nucleotide sequence ID" value="NZ_JACRTL010000006.1"/>
</dbReference>
<feature type="domain" description="G5" evidence="3">
    <location>
        <begin position="198"/>
        <end position="278"/>
    </location>
</feature>
<evidence type="ECO:0000313" key="5">
    <source>
        <dbReference type="Proteomes" id="UP000632659"/>
    </source>
</evidence>
<reference evidence="4" key="1">
    <citation type="submission" date="2020-08" db="EMBL/GenBank/DDBJ databases">
        <title>Genome public.</title>
        <authorList>
            <person name="Liu C."/>
            <person name="Sun Q."/>
        </authorList>
    </citation>
    <scope>NUCLEOTIDE SEQUENCE</scope>
    <source>
        <strain evidence="4">NSJ-15</strain>
    </source>
</reference>
<dbReference type="InterPro" id="IPR011098">
    <property type="entry name" value="G5_dom"/>
</dbReference>
<keyword evidence="2" id="KW-0472">Membrane</keyword>
<dbReference type="GO" id="GO:0004553">
    <property type="term" value="F:hydrolase activity, hydrolyzing O-glycosyl compounds"/>
    <property type="evidence" value="ECO:0007669"/>
    <property type="project" value="InterPro"/>
</dbReference>
<dbReference type="PROSITE" id="PS51109">
    <property type="entry name" value="G5"/>
    <property type="match status" value="1"/>
</dbReference>
<comment type="caution">
    <text evidence="4">The sequence shown here is derived from an EMBL/GenBank/DDBJ whole genome shotgun (WGS) entry which is preliminary data.</text>
</comment>
<dbReference type="CDD" id="cd22786">
    <property type="entry name" value="DPBB_YuiC-like"/>
    <property type="match status" value="1"/>
</dbReference>
<sequence length="396" mass="43936">MDVQEQNKGTEKLDPPKKEQQVKQFVSNAYQGLTDQFSKIGTAVAENTQSFVKGVASKRLSRTMSKVLAIGLIGTMTLAVCTGLTVADHRIAVYEGDEVYYRYTPYSELEDILEEQKITLGKDDICVFSGFNSENEASIVVKRAFNVTVSADGETQTVVMAEGTVKDALKKAGVTYSEDDLINVPLTEQAVADMNIQINRVTFKTFEETEEIPFETKRPDQDCPSNQREVVTQIGRNGEKILTKQTRFVDDVEKETTLIKETVSKEPVDKVIEYRAKVSWGGSVLKYDSSDLQLDENGIPKNYKYKVTGKATAYSALGRPTQLVPGCVAMDLSRFPKGTKLYIRTPSGSYVYGYSKVADTGAFVHNGSGVLVDLFFNTYEESCRFGAKTVDVYVLE</sequence>
<dbReference type="Proteomes" id="UP000632659">
    <property type="component" value="Unassembled WGS sequence"/>
</dbReference>
<dbReference type="Pfam" id="PF06725">
    <property type="entry name" value="3D"/>
    <property type="match status" value="1"/>
</dbReference>
<dbReference type="GO" id="GO:0009254">
    <property type="term" value="P:peptidoglycan turnover"/>
    <property type="evidence" value="ECO:0007669"/>
    <property type="project" value="InterPro"/>
</dbReference>
<evidence type="ECO:0000313" key="4">
    <source>
        <dbReference type="EMBL" id="MBC8611585.1"/>
    </source>
</evidence>
<dbReference type="Gene3D" id="2.20.230.10">
    <property type="entry name" value="Resuscitation-promoting factor rpfb"/>
    <property type="match status" value="1"/>
</dbReference>
<keyword evidence="5" id="KW-1185">Reference proteome</keyword>
<dbReference type="EMBL" id="JACRTL010000006">
    <property type="protein sequence ID" value="MBC8611585.1"/>
    <property type="molecule type" value="Genomic_DNA"/>
</dbReference>
<evidence type="ECO:0000259" key="3">
    <source>
        <dbReference type="PROSITE" id="PS51109"/>
    </source>
</evidence>
<protein>
    <submittedName>
        <fullName evidence="4">DUF348 domain-containing protein</fullName>
    </submittedName>
</protein>
<organism evidence="4 5">
    <name type="scientific">Massiliimalia timonensis</name>
    <dbReference type="NCBI Taxonomy" id="1987501"/>
    <lineage>
        <taxon>Bacteria</taxon>
        <taxon>Bacillati</taxon>
        <taxon>Bacillota</taxon>
        <taxon>Clostridia</taxon>
        <taxon>Eubacteriales</taxon>
        <taxon>Oscillospiraceae</taxon>
        <taxon>Massiliimalia</taxon>
    </lineage>
</organism>
<evidence type="ECO:0000256" key="2">
    <source>
        <dbReference type="SAM" id="Phobius"/>
    </source>
</evidence>
<gene>
    <name evidence="4" type="ORF">H8702_10800</name>
</gene>